<name>A0AAV5BNX9_ELECO</name>
<protein>
    <submittedName>
        <fullName evidence="2">Uncharacterized protein</fullName>
    </submittedName>
</protein>
<dbReference type="Proteomes" id="UP001054889">
    <property type="component" value="Unassembled WGS sequence"/>
</dbReference>
<keyword evidence="3" id="KW-1185">Reference proteome</keyword>
<sequence>MAHLGVNAAWGNSSGSIIDAGEEPGRSPNADRAVQGKQVQVRRVVSVLLPEAWLELRRAVAARRRGAEAAAESRGDGRERARAKE</sequence>
<comment type="caution">
    <text evidence="2">The sequence shown here is derived from an EMBL/GenBank/DDBJ whole genome shotgun (WGS) entry which is preliminary data.</text>
</comment>
<feature type="region of interest" description="Disordered" evidence="1">
    <location>
        <begin position="1"/>
        <end position="36"/>
    </location>
</feature>
<reference evidence="2" key="1">
    <citation type="journal article" date="2018" name="DNA Res.">
        <title>Multiple hybrid de novo genome assembly of finger millet, an orphan allotetraploid crop.</title>
        <authorList>
            <person name="Hatakeyama M."/>
            <person name="Aluri S."/>
            <person name="Balachadran M.T."/>
            <person name="Sivarajan S.R."/>
            <person name="Patrignani A."/>
            <person name="Gruter S."/>
            <person name="Poveda L."/>
            <person name="Shimizu-Inatsugi R."/>
            <person name="Baeten J."/>
            <person name="Francoijs K.J."/>
            <person name="Nataraja K.N."/>
            <person name="Reddy Y.A.N."/>
            <person name="Phadnis S."/>
            <person name="Ravikumar R.L."/>
            <person name="Schlapbach R."/>
            <person name="Sreeman S.M."/>
            <person name="Shimizu K.K."/>
        </authorList>
    </citation>
    <scope>NUCLEOTIDE SEQUENCE</scope>
</reference>
<evidence type="ECO:0000313" key="2">
    <source>
        <dbReference type="EMBL" id="GJM87622.1"/>
    </source>
</evidence>
<evidence type="ECO:0000256" key="1">
    <source>
        <dbReference type="SAM" id="MobiDB-lite"/>
    </source>
</evidence>
<dbReference type="AlphaFoldDB" id="A0AAV5BNX9"/>
<accession>A0AAV5BNX9</accession>
<feature type="region of interest" description="Disordered" evidence="1">
    <location>
        <begin position="65"/>
        <end position="85"/>
    </location>
</feature>
<proteinExistence type="predicted"/>
<organism evidence="2 3">
    <name type="scientific">Eleusine coracana subsp. coracana</name>
    <dbReference type="NCBI Taxonomy" id="191504"/>
    <lineage>
        <taxon>Eukaryota</taxon>
        <taxon>Viridiplantae</taxon>
        <taxon>Streptophyta</taxon>
        <taxon>Embryophyta</taxon>
        <taxon>Tracheophyta</taxon>
        <taxon>Spermatophyta</taxon>
        <taxon>Magnoliopsida</taxon>
        <taxon>Liliopsida</taxon>
        <taxon>Poales</taxon>
        <taxon>Poaceae</taxon>
        <taxon>PACMAD clade</taxon>
        <taxon>Chloridoideae</taxon>
        <taxon>Cynodonteae</taxon>
        <taxon>Eleusininae</taxon>
        <taxon>Eleusine</taxon>
    </lineage>
</organism>
<reference evidence="2" key="2">
    <citation type="submission" date="2021-12" db="EMBL/GenBank/DDBJ databases">
        <title>Resequencing data analysis of finger millet.</title>
        <authorList>
            <person name="Hatakeyama M."/>
            <person name="Aluri S."/>
            <person name="Balachadran M.T."/>
            <person name="Sivarajan S.R."/>
            <person name="Poveda L."/>
            <person name="Shimizu-Inatsugi R."/>
            <person name="Schlapbach R."/>
            <person name="Sreeman S.M."/>
            <person name="Shimizu K.K."/>
        </authorList>
    </citation>
    <scope>NUCLEOTIDE SEQUENCE</scope>
</reference>
<evidence type="ECO:0000313" key="3">
    <source>
        <dbReference type="Proteomes" id="UP001054889"/>
    </source>
</evidence>
<dbReference type="EMBL" id="BQKI01000002">
    <property type="protein sequence ID" value="GJM87622.1"/>
    <property type="molecule type" value="Genomic_DNA"/>
</dbReference>
<gene>
    <name evidence="2" type="primary">ga03594</name>
    <name evidence="2" type="ORF">PR202_ga03594</name>
</gene>